<evidence type="ECO:0000313" key="3">
    <source>
        <dbReference type="Proteomes" id="UP001289374"/>
    </source>
</evidence>
<keyword evidence="3" id="KW-1185">Reference proteome</keyword>
<evidence type="ECO:0008006" key="4">
    <source>
        <dbReference type="Google" id="ProtNLM"/>
    </source>
</evidence>
<evidence type="ECO:0000256" key="1">
    <source>
        <dbReference type="SAM" id="MobiDB-lite"/>
    </source>
</evidence>
<evidence type="ECO:0000313" key="2">
    <source>
        <dbReference type="EMBL" id="KAK4400336.1"/>
    </source>
</evidence>
<dbReference type="AlphaFoldDB" id="A0AAE1WVS4"/>
<protein>
    <recommendedName>
        <fullName evidence="4">Myb/SANT-like domain-containing protein</fullName>
    </recommendedName>
</protein>
<reference evidence="2" key="2">
    <citation type="journal article" date="2024" name="Plant">
        <title>Genomic evolution and insights into agronomic trait innovations of Sesamum species.</title>
        <authorList>
            <person name="Miao H."/>
            <person name="Wang L."/>
            <person name="Qu L."/>
            <person name="Liu H."/>
            <person name="Sun Y."/>
            <person name="Le M."/>
            <person name="Wang Q."/>
            <person name="Wei S."/>
            <person name="Zheng Y."/>
            <person name="Lin W."/>
            <person name="Duan Y."/>
            <person name="Cao H."/>
            <person name="Xiong S."/>
            <person name="Wang X."/>
            <person name="Wei L."/>
            <person name="Li C."/>
            <person name="Ma Q."/>
            <person name="Ju M."/>
            <person name="Zhao R."/>
            <person name="Li G."/>
            <person name="Mu C."/>
            <person name="Tian Q."/>
            <person name="Mei H."/>
            <person name="Zhang T."/>
            <person name="Gao T."/>
            <person name="Zhang H."/>
        </authorList>
    </citation>
    <scope>NUCLEOTIDE SEQUENCE</scope>
    <source>
        <strain evidence="2">K16</strain>
    </source>
</reference>
<feature type="region of interest" description="Disordered" evidence="1">
    <location>
        <begin position="16"/>
        <end position="35"/>
    </location>
</feature>
<proteinExistence type="predicted"/>
<organism evidence="2 3">
    <name type="scientific">Sesamum angolense</name>
    <dbReference type="NCBI Taxonomy" id="2727404"/>
    <lineage>
        <taxon>Eukaryota</taxon>
        <taxon>Viridiplantae</taxon>
        <taxon>Streptophyta</taxon>
        <taxon>Embryophyta</taxon>
        <taxon>Tracheophyta</taxon>
        <taxon>Spermatophyta</taxon>
        <taxon>Magnoliopsida</taxon>
        <taxon>eudicotyledons</taxon>
        <taxon>Gunneridae</taxon>
        <taxon>Pentapetalae</taxon>
        <taxon>asterids</taxon>
        <taxon>lamiids</taxon>
        <taxon>Lamiales</taxon>
        <taxon>Pedaliaceae</taxon>
        <taxon>Sesamum</taxon>
    </lineage>
</organism>
<sequence>MDADLFCTAHVNTLEDEGSSQQKRRGNNKDRSGSRRTWTIIEEETLLNGLILVSHQGGTTHPLKATRLRKTILNSCSMMAKSGLGWDDSRNMVTVDNDNAWDEFLKIDQSAKGMRYKSRPFFPAWREIFDKDHATGDCCWEPTRAATEKTG</sequence>
<dbReference type="EMBL" id="JACGWL010000006">
    <property type="protein sequence ID" value="KAK4400336.1"/>
    <property type="molecule type" value="Genomic_DNA"/>
</dbReference>
<gene>
    <name evidence="2" type="ORF">Sango_1139700</name>
</gene>
<dbReference type="PANTHER" id="PTHR48464">
    <property type="match status" value="1"/>
</dbReference>
<reference evidence="2" key="1">
    <citation type="submission" date="2020-06" db="EMBL/GenBank/DDBJ databases">
        <authorList>
            <person name="Li T."/>
            <person name="Hu X."/>
            <person name="Zhang T."/>
            <person name="Song X."/>
            <person name="Zhang H."/>
            <person name="Dai N."/>
            <person name="Sheng W."/>
            <person name="Hou X."/>
            <person name="Wei L."/>
        </authorList>
    </citation>
    <scope>NUCLEOTIDE SEQUENCE</scope>
    <source>
        <strain evidence="2">K16</strain>
        <tissue evidence="2">Leaf</tissue>
    </source>
</reference>
<dbReference type="PANTHER" id="PTHR48464:SF1">
    <property type="entry name" value="MYB_SANT-LIKE DOMAIN-CONTAINING PROTEIN"/>
    <property type="match status" value="1"/>
</dbReference>
<name>A0AAE1WVS4_9LAMI</name>
<accession>A0AAE1WVS4</accession>
<comment type="caution">
    <text evidence="2">The sequence shown here is derived from an EMBL/GenBank/DDBJ whole genome shotgun (WGS) entry which is preliminary data.</text>
</comment>
<dbReference type="Proteomes" id="UP001289374">
    <property type="component" value="Unassembled WGS sequence"/>
</dbReference>